<dbReference type="InterPro" id="IPR000515">
    <property type="entry name" value="MetI-like"/>
</dbReference>
<accession>A0A537KCV9</accession>
<organism evidence="9 10">
    <name type="scientific">Candidatus Segetimicrobium genomatis</name>
    <dbReference type="NCBI Taxonomy" id="2569760"/>
    <lineage>
        <taxon>Bacteria</taxon>
        <taxon>Bacillati</taxon>
        <taxon>Candidatus Sysuimicrobiota</taxon>
        <taxon>Candidatus Sysuimicrobiia</taxon>
        <taxon>Candidatus Sysuimicrobiales</taxon>
        <taxon>Candidatus Segetimicrobiaceae</taxon>
        <taxon>Candidatus Segetimicrobium</taxon>
    </lineage>
</organism>
<keyword evidence="6 7" id="KW-0472">Membrane</keyword>
<comment type="similarity">
    <text evidence="7">Belongs to the binding-protein-dependent transport system permease family.</text>
</comment>
<dbReference type="Gene3D" id="1.10.3720.10">
    <property type="entry name" value="MetI-like"/>
    <property type="match status" value="1"/>
</dbReference>
<dbReference type="PANTHER" id="PTHR43386">
    <property type="entry name" value="OLIGOPEPTIDE TRANSPORT SYSTEM PERMEASE PROTEIN APPC"/>
    <property type="match status" value="1"/>
</dbReference>
<dbReference type="PROSITE" id="PS50928">
    <property type="entry name" value="ABC_TM1"/>
    <property type="match status" value="1"/>
</dbReference>
<proteinExistence type="inferred from homology"/>
<reference evidence="9 10" key="1">
    <citation type="journal article" date="2019" name="Nat. Microbiol.">
        <title>Mediterranean grassland soil C-N compound turnover is dependent on rainfall and depth, and is mediated by genomically divergent microorganisms.</title>
        <authorList>
            <person name="Diamond S."/>
            <person name="Andeer P.F."/>
            <person name="Li Z."/>
            <person name="Crits-Christoph A."/>
            <person name="Burstein D."/>
            <person name="Anantharaman K."/>
            <person name="Lane K.R."/>
            <person name="Thomas B.C."/>
            <person name="Pan C."/>
            <person name="Northen T.R."/>
            <person name="Banfield J.F."/>
        </authorList>
    </citation>
    <scope>NUCLEOTIDE SEQUENCE [LARGE SCALE GENOMIC DNA]</scope>
    <source>
        <strain evidence="9">NP_3</strain>
    </source>
</reference>
<dbReference type="Proteomes" id="UP000318509">
    <property type="component" value="Unassembled WGS sequence"/>
</dbReference>
<evidence type="ECO:0000256" key="6">
    <source>
        <dbReference type="ARBA" id="ARBA00023136"/>
    </source>
</evidence>
<evidence type="ECO:0000259" key="8">
    <source>
        <dbReference type="PROSITE" id="PS50928"/>
    </source>
</evidence>
<evidence type="ECO:0000313" key="10">
    <source>
        <dbReference type="Proteomes" id="UP000318509"/>
    </source>
</evidence>
<dbReference type="SUPFAM" id="SSF161098">
    <property type="entry name" value="MetI-like"/>
    <property type="match status" value="1"/>
</dbReference>
<keyword evidence="4 7" id="KW-0812">Transmembrane</keyword>
<evidence type="ECO:0000256" key="4">
    <source>
        <dbReference type="ARBA" id="ARBA00022692"/>
    </source>
</evidence>
<dbReference type="AlphaFoldDB" id="A0A537KCV9"/>
<feature type="domain" description="ABC transmembrane type-1" evidence="8">
    <location>
        <begin position="90"/>
        <end position="279"/>
    </location>
</feature>
<name>A0A537KCV9_9BACT</name>
<keyword evidence="3" id="KW-1003">Cell membrane</keyword>
<evidence type="ECO:0000256" key="7">
    <source>
        <dbReference type="RuleBase" id="RU363032"/>
    </source>
</evidence>
<protein>
    <submittedName>
        <fullName evidence="9">ABC transporter permease</fullName>
    </submittedName>
</protein>
<feature type="transmembrane region" description="Helical" evidence="7">
    <location>
        <begin position="130"/>
        <end position="149"/>
    </location>
</feature>
<comment type="caution">
    <text evidence="9">The sequence shown here is derived from an EMBL/GenBank/DDBJ whole genome shotgun (WGS) entry which is preliminary data.</text>
</comment>
<dbReference type="EMBL" id="VBAK01000020">
    <property type="protein sequence ID" value="TMI93609.1"/>
    <property type="molecule type" value="Genomic_DNA"/>
</dbReference>
<feature type="transmembrane region" description="Helical" evidence="7">
    <location>
        <begin position="210"/>
        <end position="236"/>
    </location>
</feature>
<dbReference type="PANTHER" id="PTHR43386:SF25">
    <property type="entry name" value="PEPTIDE ABC TRANSPORTER PERMEASE PROTEIN"/>
    <property type="match status" value="1"/>
</dbReference>
<comment type="subcellular location">
    <subcellularLocation>
        <location evidence="1 7">Cell membrane</location>
        <topology evidence="1 7">Multi-pass membrane protein</topology>
    </subcellularLocation>
</comment>
<evidence type="ECO:0000256" key="1">
    <source>
        <dbReference type="ARBA" id="ARBA00004651"/>
    </source>
</evidence>
<feature type="transmembrane region" description="Helical" evidence="7">
    <location>
        <begin position="256"/>
        <end position="278"/>
    </location>
</feature>
<gene>
    <name evidence="9" type="ORF">E6H00_00955</name>
</gene>
<dbReference type="InterPro" id="IPR035906">
    <property type="entry name" value="MetI-like_sf"/>
</dbReference>
<evidence type="ECO:0000256" key="2">
    <source>
        <dbReference type="ARBA" id="ARBA00022448"/>
    </source>
</evidence>
<evidence type="ECO:0000256" key="5">
    <source>
        <dbReference type="ARBA" id="ARBA00022989"/>
    </source>
</evidence>
<keyword evidence="5 7" id="KW-1133">Transmembrane helix</keyword>
<feature type="transmembrane region" description="Helical" evidence="7">
    <location>
        <begin position="94"/>
        <end position="118"/>
    </location>
</feature>
<evidence type="ECO:0000256" key="3">
    <source>
        <dbReference type="ARBA" id="ARBA00022475"/>
    </source>
</evidence>
<dbReference type="CDD" id="cd06261">
    <property type="entry name" value="TM_PBP2"/>
    <property type="match status" value="1"/>
</dbReference>
<sequence>MAIAATAARRPRSRDAARWRRFVWRSNGASRAAFVFLGLIVAMAVAPGLAARYDPVEMSPDAVLALPSAAHPFGTDEFGRDIASRVVYGARTSLGYAVLATAISTAAGTVIGVTTAYYSGAFDTLVMRAVDVLMAFPGILLALIVVTLLGPGLTHAMVAVGIGQTPGVGRVVRSATLGAKGNLYIEASRAAGGSGAWIMRRHLLPNIRHIILVLATLGYGTAILAGASLSFLGLGAQPPTPEWGSMLETARGYLQSNWWVGVLPGVVLGATLLCVNVVGDQLRDILDPSLRLD</sequence>
<keyword evidence="2 7" id="KW-0813">Transport</keyword>
<dbReference type="Pfam" id="PF00528">
    <property type="entry name" value="BPD_transp_1"/>
    <property type="match status" value="1"/>
</dbReference>
<evidence type="ECO:0000313" key="9">
    <source>
        <dbReference type="EMBL" id="TMI93609.1"/>
    </source>
</evidence>
<dbReference type="InterPro" id="IPR050366">
    <property type="entry name" value="BP-dependent_transpt_permease"/>
</dbReference>
<dbReference type="GO" id="GO:0055085">
    <property type="term" value="P:transmembrane transport"/>
    <property type="evidence" value="ECO:0007669"/>
    <property type="project" value="InterPro"/>
</dbReference>
<dbReference type="GO" id="GO:0005886">
    <property type="term" value="C:plasma membrane"/>
    <property type="evidence" value="ECO:0007669"/>
    <property type="project" value="UniProtKB-SubCell"/>
</dbReference>